<evidence type="ECO:0000256" key="1">
    <source>
        <dbReference type="SAM" id="MobiDB-lite"/>
    </source>
</evidence>
<proteinExistence type="predicted"/>
<comment type="caution">
    <text evidence="2">The sequence shown here is derived from an EMBL/GenBank/DDBJ whole genome shotgun (WGS) entry which is preliminary data.</text>
</comment>
<evidence type="ECO:0000313" key="3">
    <source>
        <dbReference type="Proteomes" id="UP000335636"/>
    </source>
</evidence>
<feature type="region of interest" description="Disordered" evidence="1">
    <location>
        <begin position="1"/>
        <end position="63"/>
    </location>
</feature>
<organism evidence="2 3">
    <name type="scientific">Marmota monax</name>
    <name type="common">Woodchuck</name>
    <dbReference type="NCBI Taxonomy" id="9995"/>
    <lineage>
        <taxon>Eukaryota</taxon>
        <taxon>Metazoa</taxon>
        <taxon>Chordata</taxon>
        <taxon>Craniata</taxon>
        <taxon>Vertebrata</taxon>
        <taxon>Euteleostomi</taxon>
        <taxon>Mammalia</taxon>
        <taxon>Eutheria</taxon>
        <taxon>Euarchontoglires</taxon>
        <taxon>Glires</taxon>
        <taxon>Rodentia</taxon>
        <taxon>Sciuromorpha</taxon>
        <taxon>Sciuridae</taxon>
        <taxon>Xerinae</taxon>
        <taxon>Marmotini</taxon>
        <taxon>Marmota</taxon>
    </lineage>
</organism>
<keyword evidence="3" id="KW-1185">Reference proteome</keyword>
<name>A0A5E4BSC8_MARMO</name>
<dbReference type="Proteomes" id="UP000335636">
    <property type="component" value="Unassembled WGS sequence"/>
</dbReference>
<feature type="compositionally biased region" description="Basic and acidic residues" evidence="1">
    <location>
        <begin position="12"/>
        <end position="26"/>
    </location>
</feature>
<gene>
    <name evidence="2" type="ORF">MONAX_5E008984</name>
</gene>
<evidence type="ECO:0000313" key="2">
    <source>
        <dbReference type="EMBL" id="VTJ71881.1"/>
    </source>
</evidence>
<feature type="compositionally biased region" description="Basic and acidic residues" evidence="1">
    <location>
        <begin position="42"/>
        <end position="55"/>
    </location>
</feature>
<sequence length="82" mass="9004">MPLANNKQSSKIRKEEGGEGGEKEGAPEGVLRVRTAGGLKGGTRENRRGKERADLGRQVPPRPVTWKTSLLNTMYQSTERQA</sequence>
<accession>A0A5E4BSC8</accession>
<dbReference type="AlphaFoldDB" id="A0A5E4BSC8"/>
<protein>
    <submittedName>
        <fullName evidence="2">Uncharacterized protein</fullName>
    </submittedName>
</protein>
<dbReference type="EMBL" id="CABDUW010000593">
    <property type="protein sequence ID" value="VTJ71881.1"/>
    <property type="molecule type" value="Genomic_DNA"/>
</dbReference>
<reference evidence="2" key="1">
    <citation type="submission" date="2019-04" db="EMBL/GenBank/DDBJ databases">
        <authorList>
            <person name="Alioto T."/>
            <person name="Alioto T."/>
        </authorList>
    </citation>
    <scope>NUCLEOTIDE SEQUENCE [LARGE SCALE GENOMIC DNA]</scope>
</reference>